<evidence type="ECO:0000313" key="2">
    <source>
        <dbReference type="Proteomes" id="UP001575652"/>
    </source>
</evidence>
<sequence>MRRILLLHVAGPGEPPFPDLAAAARAARNALAELDGADVEIVVQGPSVGALVAGGPAGDELRTLLEDGVAVAACANSLRSAGLAGKPLVKGVRVVPAAVARLAEAQFDGAAYVRV</sequence>
<dbReference type="InterPro" id="IPR027396">
    <property type="entry name" value="DsrEFH-like"/>
</dbReference>
<dbReference type="SUPFAM" id="SSF75169">
    <property type="entry name" value="DsrEFH-like"/>
    <property type="match status" value="1"/>
</dbReference>
<dbReference type="Proteomes" id="UP001575652">
    <property type="component" value="Unassembled WGS sequence"/>
</dbReference>
<gene>
    <name evidence="1" type="ORF">ACETWP_10710</name>
</gene>
<dbReference type="PANTHER" id="PTHR37691">
    <property type="entry name" value="BLR3518 PROTEIN"/>
    <property type="match status" value="1"/>
</dbReference>
<organism evidence="1 2">
    <name type="scientific">Arthrobacter halodurans</name>
    <dbReference type="NCBI Taxonomy" id="516699"/>
    <lineage>
        <taxon>Bacteria</taxon>
        <taxon>Bacillati</taxon>
        <taxon>Actinomycetota</taxon>
        <taxon>Actinomycetes</taxon>
        <taxon>Micrococcales</taxon>
        <taxon>Micrococcaceae</taxon>
        <taxon>Arthrobacter</taxon>
    </lineage>
</organism>
<proteinExistence type="predicted"/>
<dbReference type="EMBL" id="JBHDLJ010000007">
    <property type="protein sequence ID" value="MFB0835059.1"/>
    <property type="molecule type" value="Genomic_DNA"/>
</dbReference>
<dbReference type="PANTHER" id="PTHR37691:SF1">
    <property type="entry name" value="BLR3518 PROTEIN"/>
    <property type="match status" value="1"/>
</dbReference>
<reference evidence="1 2" key="1">
    <citation type="submission" date="2024-09" db="EMBL/GenBank/DDBJ databases">
        <authorList>
            <person name="Salinas-Garcia M.A."/>
            <person name="Prieme A."/>
        </authorList>
    </citation>
    <scope>NUCLEOTIDE SEQUENCE [LARGE SCALE GENOMIC DNA]</scope>
    <source>
        <strain evidence="1 2">DSM 21081</strain>
    </source>
</reference>
<evidence type="ECO:0000313" key="1">
    <source>
        <dbReference type="EMBL" id="MFB0835059.1"/>
    </source>
</evidence>
<dbReference type="RefSeq" id="WP_373972229.1">
    <property type="nucleotide sequence ID" value="NZ_JBHDLJ010000007.1"/>
</dbReference>
<accession>A0ABV4UPL2</accession>
<protein>
    <submittedName>
        <fullName evidence="1">DsrE family protein</fullName>
    </submittedName>
</protein>
<dbReference type="Pfam" id="PF02635">
    <property type="entry name" value="DsrE"/>
    <property type="match status" value="1"/>
</dbReference>
<dbReference type="InterPro" id="IPR003787">
    <property type="entry name" value="Sulphur_relay_DsrE/F-like"/>
</dbReference>
<dbReference type="Gene3D" id="3.40.1260.10">
    <property type="entry name" value="DsrEFH-like"/>
    <property type="match status" value="1"/>
</dbReference>
<keyword evidence="2" id="KW-1185">Reference proteome</keyword>
<name>A0ABV4UPL2_9MICC</name>
<comment type="caution">
    <text evidence="1">The sequence shown here is derived from an EMBL/GenBank/DDBJ whole genome shotgun (WGS) entry which is preliminary data.</text>
</comment>